<organism evidence="3 4">
    <name type="scientific">Natronincola ferrireducens</name>
    <dbReference type="NCBI Taxonomy" id="393762"/>
    <lineage>
        <taxon>Bacteria</taxon>
        <taxon>Bacillati</taxon>
        <taxon>Bacillota</taxon>
        <taxon>Clostridia</taxon>
        <taxon>Peptostreptococcales</taxon>
        <taxon>Natronincolaceae</taxon>
        <taxon>Natronincola</taxon>
    </lineage>
</organism>
<gene>
    <name evidence="3" type="ORF">SAMN05660472_00450</name>
</gene>
<keyword evidence="2" id="KW-0732">Signal</keyword>
<feature type="region of interest" description="Disordered" evidence="1">
    <location>
        <begin position="388"/>
        <end position="449"/>
    </location>
</feature>
<sequence>MVFFVLLTFIFSLIVPSGQMNVAAEGNLKTVSSTVTQSVYHDPNDDTDEEQDITLHVTYDRGDPTVTVIREHPSRALHFDVERSGGLVQSAVVKLPNGEIIKEWTGQGGEKNNLIDCEMAYWHWIYTPSGVLTISSSACRCPREKNRTLVVKKVVERNESQEEPKAFSDPLLPMDKFEINITGPDGYNHSIFLGDNESKTIENLKEGYYTITEKIKGLEELGYELVRISSSCGAESSTETLTVYVEPHQKAPVTVTVINKKIDPLPPPPDTLILKVKKVVVNSPDNPPENYKVKIYKYDEDTGEKGEKATEFTISPDQEIILSQPQEIGTYIIIEEKPTHERFSSVSYAVEYKDLEENGTTPMRGTILESNEGKVFEIRGDIETIITITNTFSTPPTKPENGNGGDNENGNGGDNENDGDNGNGSIRDPDPKPKEPTVEIEEDIPHEEEEPVIEVIEEPEEPQDPEEEIILEEEVPVGIPQLPKTGEGNPIGLYLLGGLLTIIGIKLRRAC</sequence>
<reference evidence="3 4" key="1">
    <citation type="submission" date="2016-10" db="EMBL/GenBank/DDBJ databases">
        <authorList>
            <person name="de Groot N.N."/>
        </authorList>
    </citation>
    <scope>NUCLEOTIDE SEQUENCE [LARGE SCALE GENOMIC DNA]</scope>
    <source>
        <strain evidence="3 4">DSM 18346</strain>
    </source>
</reference>
<dbReference type="EMBL" id="FNFP01000001">
    <property type="protein sequence ID" value="SDJ98633.1"/>
    <property type="molecule type" value="Genomic_DNA"/>
</dbReference>
<dbReference type="Proteomes" id="UP000198718">
    <property type="component" value="Unassembled WGS sequence"/>
</dbReference>
<accession>A0A1G8Y7C6</accession>
<name>A0A1G8Y7C6_9FIRM</name>
<evidence type="ECO:0000256" key="1">
    <source>
        <dbReference type="SAM" id="MobiDB-lite"/>
    </source>
</evidence>
<feature type="compositionally biased region" description="Acidic residues" evidence="1">
    <location>
        <begin position="438"/>
        <end position="449"/>
    </location>
</feature>
<dbReference type="NCBIfam" id="TIGR01167">
    <property type="entry name" value="LPXTG_anchor"/>
    <property type="match status" value="1"/>
</dbReference>
<feature type="compositionally biased region" description="Gly residues" evidence="1">
    <location>
        <begin position="402"/>
        <end position="413"/>
    </location>
</feature>
<evidence type="ECO:0000256" key="2">
    <source>
        <dbReference type="SAM" id="SignalP"/>
    </source>
</evidence>
<feature type="compositionally biased region" description="Basic and acidic residues" evidence="1">
    <location>
        <begin position="427"/>
        <end position="437"/>
    </location>
</feature>
<protein>
    <submittedName>
        <fullName evidence="3">LPXTG-motif cell wall anchor domain-containing protein</fullName>
    </submittedName>
</protein>
<dbReference type="AlphaFoldDB" id="A0A1G8Y7C6"/>
<evidence type="ECO:0000313" key="4">
    <source>
        <dbReference type="Proteomes" id="UP000198718"/>
    </source>
</evidence>
<dbReference type="STRING" id="393762.SAMN05660472_00450"/>
<keyword evidence="4" id="KW-1185">Reference proteome</keyword>
<evidence type="ECO:0000313" key="3">
    <source>
        <dbReference type="EMBL" id="SDJ98633.1"/>
    </source>
</evidence>
<feature type="chain" id="PRO_5039178790" evidence="2">
    <location>
        <begin position="21"/>
        <end position="511"/>
    </location>
</feature>
<feature type="signal peptide" evidence="2">
    <location>
        <begin position="1"/>
        <end position="20"/>
    </location>
</feature>
<proteinExistence type="predicted"/>